<keyword evidence="1" id="KW-0677">Repeat</keyword>
<dbReference type="OrthoDB" id="9117728at2759"/>
<evidence type="ECO:0000259" key="4">
    <source>
        <dbReference type="Pfam" id="PF23210"/>
    </source>
</evidence>
<dbReference type="Pfam" id="PF23227">
    <property type="entry name" value="HEAT_MROH2B_C"/>
    <property type="match status" value="1"/>
</dbReference>
<dbReference type="PANTHER" id="PTHR23120:SF42">
    <property type="entry name" value="MAESTRO HEAT-LIKE REPEAT FAMILY MEMBER 3"/>
    <property type="match status" value="1"/>
</dbReference>
<dbReference type="Pfam" id="PF23210">
    <property type="entry name" value="HEAT_Maestro_2"/>
    <property type="match status" value="1"/>
</dbReference>
<feature type="non-terminal residue" evidence="6">
    <location>
        <position position="1"/>
    </location>
</feature>
<dbReference type="PANTHER" id="PTHR23120">
    <property type="entry name" value="MAESTRO-RELATED HEAT DOMAIN-CONTAINING"/>
    <property type="match status" value="1"/>
</dbReference>
<dbReference type="InterPro" id="IPR011989">
    <property type="entry name" value="ARM-like"/>
</dbReference>
<dbReference type="InterPro" id="IPR048465">
    <property type="entry name" value="Maestro-like_HEAT"/>
</dbReference>
<reference evidence="6" key="1">
    <citation type="submission" date="2019-09" db="EMBL/GenBank/DDBJ databases">
        <title>Bird 10,000 Genomes (B10K) Project - Family phase.</title>
        <authorList>
            <person name="Zhang G."/>
        </authorList>
    </citation>
    <scope>NUCLEOTIDE SEQUENCE</scope>
    <source>
        <strain evidence="6">B10K-DU-001-08</strain>
        <tissue evidence="6">Muscle</tissue>
    </source>
</reference>
<organism evidence="6 7">
    <name type="scientific">Penelope pileata</name>
    <dbReference type="NCBI Taxonomy" id="1118817"/>
    <lineage>
        <taxon>Eukaryota</taxon>
        <taxon>Metazoa</taxon>
        <taxon>Chordata</taxon>
        <taxon>Craniata</taxon>
        <taxon>Vertebrata</taxon>
        <taxon>Euteleostomi</taxon>
        <taxon>Archelosauria</taxon>
        <taxon>Archosauria</taxon>
        <taxon>Dinosauria</taxon>
        <taxon>Saurischia</taxon>
        <taxon>Theropoda</taxon>
        <taxon>Coelurosauria</taxon>
        <taxon>Aves</taxon>
        <taxon>Neognathae</taxon>
        <taxon>Galloanserae</taxon>
        <taxon>Galliformes</taxon>
        <taxon>Cracidae</taxon>
        <taxon>Penelope</taxon>
    </lineage>
</organism>
<dbReference type="Pfam" id="PF21047">
    <property type="entry name" value="HEAT_Maestro"/>
    <property type="match status" value="1"/>
</dbReference>
<feature type="domain" description="MROH2B-like HEAT-repeats" evidence="4">
    <location>
        <begin position="72"/>
        <end position="191"/>
    </location>
</feature>
<dbReference type="InterPro" id="IPR055408">
    <property type="entry name" value="HEAT_MROH2B-like"/>
</dbReference>
<feature type="non-terminal residue" evidence="6">
    <location>
        <position position="860"/>
    </location>
</feature>
<feature type="region of interest" description="Disordered" evidence="2">
    <location>
        <begin position="1"/>
        <end position="27"/>
    </location>
</feature>
<name>A0A851PB58_9GALL</name>
<dbReference type="Gene3D" id="1.25.10.10">
    <property type="entry name" value="Leucine-rich Repeat Variant"/>
    <property type="match status" value="1"/>
</dbReference>
<gene>
    <name evidence="6" type="primary">Mroh7</name>
    <name evidence="6" type="ORF">PENPIL_R03966</name>
</gene>
<evidence type="ECO:0000259" key="5">
    <source>
        <dbReference type="Pfam" id="PF23227"/>
    </source>
</evidence>
<feature type="domain" description="Maestro/Maestro-like HEAT-repeats" evidence="5">
    <location>
        <begin position="651"/>
        <end position="859"/>
    </location>
</feature>
<keyword evidence="7" id="KW-1185">Reference proteome</keyword>
<sequence length="860" mass="96736">MELRPHSCPQETRPEWPAASQASRPHWGPDEVREVQVPSSSHGGPSALAMLLQEEEHPSFIHACCMCRPQGEAQKLRFLASVRTASEAALASRDAHCQLYFCQEEVAQSIEVLLQEEPTGCLDSEVRQQAMLTVAAMSSARLLPDERKSSLLHACLCSVLHLPHYKDMNDQDAALYIKTMEALDHLLQVLVGSAGASGLLELQNILKLLLPFTKCQLAAVEERAIACIARLLAFSSTCSLPKVCSCFTGAGVLRHHCTDNQRFPTLGRLVAHLILCCTSADEGTSNEALEAVHQLFTFITNQRMWLWQQDAKRPQFQEHRRTMFYQQVCQRNNTSKTFEMFLKYLQRPERVDVFFTAIESMGALSPHSTELAAHMVDVLVAEAHFYSGQVQKIMQTIYKTLPNITAALALQSLDRALLVLASNHPREMVVSLLCCSPTCTSEAVTMWKAMLTEPPAVEKVLQELLRVLTNHSLRHTSASTRDRPRVLALAAARTIPEILQLPPVLKEVEAVFPRLFVALLLQVSFTTELTLPEVEIFWKGHQQDQLTPIRSTVHSMKVLLCGVGLEKQVEAIQERGGWDALQSATSHLQGVQEVARAMRELPAALRATIFHQLAELLSTEVSSWEMVAMVFLIEMQEGTDLSTELDRAVALFATSLQSQCVSVQHLVLRTIWELTKKWDTERKMLDLLPHIVEQLQEAESDVCALALPVLSTMLPHLEGRKRSLMALELASKLPTLFKDECSLVRQLSIRLFLNALGFVQGSEKRKMKKELYRSLVPLCLHLHDEDRSVAKAAQEAFLGATRLLRWRQLEHLAETGQFWQIGECMLVQRRNSRAQDYLSQSLPYLQSPQEPLRLEAVRFL</sequence>
<evidence type="ECO:0000313" key="7">
    <source>
        <dbReference type="Proteomes" id="UP000613066"/>
    </source>
</evidence>
<protein>
    <submittedName>
        <fullName evidence="6">MROH7 protein</fullName>
    </submittedName>
</protein>
<evidence type="ECO:0000256" key="2">
    <source>
        <dbReference type="SAM" id="MobiDB-lite"/>
    </source>
</evidence>
<comment type="caution">
    <text evidence="6">The sequence shown here is derived from an EMBL/GenBank/DDBJ whole genome shotgun (WGS) entry which is preliminary data.</text>
</comment>
<accession>A0A851PB58</accession>
<feature type="domain" description="Maestro-like HEAT-repeats" evidence="3">
    <location>
        <begin position="222"/>
        <end position="461"/>
    </location>
</feature>
<evidence type="ECO:0000259" key="3">
    <source>
        <dbReference type="Pfam" id="PF21047"/>
    </source>
</evidence>
<evidence type="ECO:0000313" key="6">
    <source>
        <dbReference type="EMBL" id="NXC49347.1"/>
    </source>
</evidence>
<dbReference type="AlphaFoldDB" id="A0A851PB58"/>
<dbReference type="SUPFAM" id="SSF48371">
    <property type="entry name" value="ARM repeat"/>
    <property type="match status" value="1"/>
</dbReference>
<dbReference type="EMBL" id="WBMW01005470">
    <property type="protein sequence ID" value="NXC49347.1"/>
    <property type="molecule type" value="Genomic_DNA"/>
</dbReference>
<dbReference type="InterPro" id="IPR055406">
    <property type="entry name" value="HEAT_Maestro"/>
</dbReference>
<dbReference type="GO" id="GO:0005737">
    <property type="term" value="C:cytoplasm"/>
    <property type="evidence" value="ECO:0007669"/>
    <property type="project" value="TreeGrafter"/>
</dbReference>
<dbReference type="Proteomes" id="UP000613066">
    <property type="component" value="Unassembled WGS sequence"/>
</dbReference>
<evidence type="ECO:0000256" key="1">
    <source>
        <dbReference type="ARBA" id="ARBA00022737"/>
    </source>
</evidence>
<dbReference type="InterPro" id="IPR045206">
    <property type="entry name" value="Maestro_heat-like_prot"/>
</dbReference>
<proteinExistence type="predicted"/>
<dbReference type="InterPro" id="IPR016024">
    <property type="entry name" value="ARM-type_fold"/>
</dbReference>